<dbReference type="GO" id="GO:0016787">
    <property type="term" value="F:hydrolase activity"/>
    <property type="evidence" value="ECO:0007669"/>
    <property type="project" value="UniProtKB-KW"/>
</dbReference>
<organism evidence="2 3">
    <name type="scientific">Alteromonas lipolytica</name>
    <dbReference type="NCBI Taxonomy" id="1856405"/>
    <lineage>
        <taxon>Bacteria</taxon>
        <taxon>Pseudomonadati</taxon>
        <taxon>Pseudomonadota</taxon>
        <taxon>Gammaproteobacteria</taxon>
        <taxon>Alteromonadales</taxon>
        <taxon>Alteromonadaceae</taxon>
        <taxon>Alteromonas/Salinimonas group</taxon>
        <taxon>Alteromonas</taxon>
    </lineage>
</organism>
<dbReference type="NCBIfam" id="TIGR01076">
    <property type="entry name" value="sortase_fam"/>
    <property type="match status" value="1"/>
</dbReference>
<accession>A0A1E8FJU6</accession>
<evidence type="ECO:0000313" key="2">
    <source>
        <dbReference type="EMBL" id="OFI35888.1"/>
    </source>
</evidence>
<keyword evidence="3" id="KW-1185">Reference proteome</keyword>
<dbReference type="InterPro" id="IPR041999">
    <property type="entry name" value="Sortase_D_1"/>
</dbReference>
<gene>
    <name evidence="2" type="ORF">BFC17_11185</name>
</gene>
<dbReference type="Gene3D" id="2.40.260.10">
    <property type="entry name" value="Sortase"/>
    <property type="match status" value="1"/>
</dbReference>
<dbReference type="CDD" id="cd05828">
    <property type="entry name" value="Sortase_D_1"/>
    <property type="match status" value="1"/>
</dbReference>
<reference evidence="2 3" key="1">
    <citation type="submission" date="2016-09" db="EMBL/GenBank/DDBJ databases">
        <title>Alteromonas lipolytica, a new species isolated from sea water.</title>
        <authorList>
            <person name="Wu Y.-H."/>
            <person name="Cheng H."/>
            <person name="Xu X.-W."/>
        </authorList>
    </citation>
    <scope>NUCLEOTIDE SEQUENCE [LARGE SCALE GENOMIC DNA]</scope>
    <source>
        <strain evidence="2 3">JW12</strain>
    </source>
</reference>
<dbReference type="InterPro" id="IPR022445">
    <property type="entry name" value="Sortase_proteobact_type"/>
</dbReference>
<dbReference type="InterPro" id="IPR005754">
    <property type="entry name" value="Sortase"/>
</dbReference>
<keyword evidence="1" id="KW-0378">Hydrolase</keyword>
<dbReference type="AlphaFoldDB" id="A0A1E8FJU6"/>
<protein>
    <submittedName>
        <fullName evidence="2">Sortase, marine proteobacterial type</fullName>
    </submittedName>
</protein>
<sequence>MIGLLVLITLCWGNTLWIKSKALLAQYLIASAWQQSLHSGQNTKPWAWADTWPVARLDFTSLQKQLYVLAGSTDTALAFGPGLADGTALPEAPGTMVIHGHRDTHFSLLADLHPGDKFALQSRSGKWLNYEVTSTNVIDTRTTQWLINPAQDQLLLITCYPFDGLNTNPPLRYVVTARLAESR</sequence>
<dbReference type="STRING" id="1856405.BFC17_11185"/>
<dbReference type="EMBL" id="MJIC01000006">
    <property type="protein sequence ID" value="OFI35888.1"/>
    <property type="molecule type" value="Genomic_DNA"/>
</dbReference>
<dbReference type="InterPro" id="IPR023365">
    <property type="entry name" value="Sortase_dom-sf"/>
</dbReference>
<proteinExistence type="predicted"/>
<evidence type="ECO:0000313" key="3">
    <source>
        <dbReference type="Proteomes" id="UP000176037"/>
    </source>
</evidence>
<dbReference type="OrthoDB" id="9790661at2"/>
<comment type="caution">
    <text evidence="2">The sequence shown here is derived from an EMBL/GenBank/DDBJ whole genome shotgun (WGS) entry which is preliminary data.</text>
</comment>
<evidence type="ECO:0000256" key="1">
    <source>
        <dbReference type="ARBA" id="ARBA00022801"/>
    </source>
</evidence>
<dbReference type="Pfam" id="PF04203">
    <property type="entry name" value="Sortase"/>
    <property type="match status" value="1"/>
</dbReference>
<dbReference type="Proteomes" id="UP000176037">
    <property type="component" value="Unassembled WGS sequence"/>
</dbReference>
<dbReference type="SUPFAM" id="SSF63817">
    <property type="entry name" value="Sortase"/>
    <property type="match status" value="1"/>
</dbReference>
<name>A0A1E8FJU6_9ALTE</name>
<dbReference type="NCBIfam" id="TIGR03784">
    <property type="entry name" value="marine_sortase"/>
    <property type="match status" value="1"/>
</dbReference>